<dbReference type="OrthoDB" id="4336049at2"/>
<dbReference type="EMBL" id="FNOK01000050">
    <property type="protein sequence ID" value="SDZ17946.1"/>
    <property type="molecule type" value="Genomic_DNA"/>
</dbReference>
<gene>
    <name evidence="1" type="ORF">SAMN05216215_105034</name>
</gene>
<name>A0A1H3QX52_9PSEU</name>
<dbReference type="AlphaFoldDB" id="A0A1H3QX52"/>
<protein>
    <recommendedName>
        <fullName evidence="3">V/A-type H+-transporting ATPase subunit E</fullName>
    </recommendedName>
</protein>
<dbReference type="Proteomes" id="UP000199529">
    <property type="component" value="Unassembled WGS sequence"/>
</dbReference>
<dbReference type="STRING" id="418495.SAMN05216215_105034"/>
<organism evidence="1 2">
    <name type="scientific">Saccharopolyspora shandongensis</name>
    <dbReference type="NCBI Taxonomy" id="418495"/>
    <lineage>
        <taxon>Bacteria</taxon>
        <taxon>Bacillati</taxon>
        <taxon>Actinomycetota</taxon>
        <taxon>Actinomycetes</taxon>
        <taxon>Pseudonocardiales</taxon>
        <taxon>Pseudonocardiaceae</taxon>
        <taxon>Saccharopolyspora</taxon>
    </lineage>
</organism>
<evidence type="ECO:0000313" key="2">
    <source>
        <dbReference type="Proteomes" id="UP000199529"/>
    </source>
</evidence>
<proteinExistence type="predicted"/>
<dbReference type="RefSeq" id="WP_093274826.1">
    <property type="nucleotide sequence ID" value="NZ_FNOK01000050.1"/>
</dbReference>
<reference evidence="2" key="1">
    <citation type="submission" date="2016-10" db="EMBL/GenBank/DDBJ databases">
        <authorList>
            <person name="Varghese N."/>
            <person name="Submissions S."/>
        </authorList>
    </citation>
    <scope>NUCLEOTIDE SEQUENCE [LARGE SCALE GENOMIC DNA]</scope>
    <source>
        <strain evidence="2">CGMCC 4.3530</strain>
    </source>
</reference>
<sequence length="167" mass="17795">MSSSVRAALAPLREALVTRAGREAERDLHAARQEAGELIAKAQVTAQTILDDAAARGRTDADAVLAAERTRGRRAARTVELVARREAFEELTNEVVASLARRDDPALRDRLVSRARRVLGNDAQVCDAPGGGVIGEAPGQLLDLSFHTAAVRAVEELGADVEGLWVP</sequence>
<accession>A0A1H3QX52</accession>
<keyword evidence="2" id="KW-1185">Reference proteome</keyword>
<evidence type="ECO:0008006" key="3">
    <source>
        <dbReference type="Google" id="ProtNLM"/>
    </source>
</evidence>
<evidence type="ECO:0000313" key="1">
    <source>
        <dbReference type="EMBL" id="SDZ17946.1"/>
    </source>
</evidence>